<evidence type="ECO:0000256" key="3">
    <source>
        <dbReference type="ARBA" id="ARBA00023163"/>
    </source>
</evidence>
<sequence>MCDKEKFELDRNEDPMSFSTSMPLDWRFGDSYVPNFWDHPINAQNLGLCDVNVHNNGGSSSNAIGNRNDGLPFSSRAVHDKTMEMGWKPANPVLSNVPGMFPQSLSQIPTDSAFIERAARFSCFSGGNFGDMLNSFGIPQSMSLYARQDALTGHGLKSAAGGQSQENDLNVGEEAEKNVSPPSVQKLATNGSPLKNDKRSESLVTTSQDEAKQAIGRSVNESDRTESSGDDDGAGGGQADKPMLEDTSGGPSIKGLNSKKRKRSGQDADNEKACVAPELPSEAATDNSESPQKGGQRPTSTTKTSGKNAKQGSQASDPPKEEYIHVRARRGQATNSHSLAERVRREKISERMKFLQDLVPGCSKVTGKAVMLDEIINYVQSLQRQVEFLSMKLATVNSRLDFNLEGLLAKDILQQRPGPSSALGFTPEMPMVFPPIHPSQPGLLQSTLPGIANSSDILRRTIHPQLAPLAGGFKDPNQLPDMWEDELHNVVQMSFPTTAAPSSQDADGIIQVMVWTLECDHITTGGDSEGRSGSVSTEAGLLTKYAFELKMQSLAFFVGLCIVWFDH</sequence>
<proteinExistence type="predicted"/>
<feature type="domain" description="BHLH" evidence="6">
    <location>
        <begin position="332"/>
        <end position="382"/>
    </location>
</feature>
<dbReference type="FunFam" id="4.10.280.10:FF:000002">
    <property type="entry name" value="Basic helix-loop-helix transcription factor"/>
    <property type="match status" value="1"/>
</dbReference>
<comment type="subcellular location">
    <subcellularLocation>
        <location evidence="1">Nucleus</location>
    </subcellularLocation>
</comment>
<keyword evidence="3" id="KW-0804">Transcription</keyword>
<dbReference type="CDD" id="cd18919">
    <property type="entry name" value="bHLH_AtBPE_like"/>
    <property type="match status" value="1"/>
</dbReference>
<evidence type="ECO:0000313" key="8">
    <source>
        <dbReference type="Proteomes" id="UP000634136"/>
    </source>
</evidence>
<keyword evidence="2" id="KW-0805">Transcription regulation</keyword>
<keyword evidence="4" id="KW-0539">Nucleus</keyword>
<dbReference type="OrthoDB" id="1923196at2759"/>
<evidence type="ECO:0000259" key="6">
    <source>
        <dbReference type="PROSITE" id="PS50888"/>
    </source>
</evidence>
<feature type="region of interest" description="Disordered" evidence="5">
    <location>
        <begin position="172"/>
        <end position="320"/>
    </location>
</feature>
<organism evidence="7 8">
    <name type="scientific">Senna tora</name>
    <dbReference type="NCBI Taxonomy" id="362788"/>
    <lineage>
        <taxon>Eukaryota</taxon>
        <taxon>Viridiplantae</taxon>
        <taxon>Streptophyta</taxon>
        <taxon>Embryophyta</taxon>
        <taxon>Tracheophyta</taxon>
        <taxon>Spermatophyta</taxon>
        <taxon>Magnoliopsida</taxon>
        <taxon>eudicotyledons</taxon>
        <taxon>Gunneridae</taxon>
        <taxon>Pentapetalae</taxon>
        <taxon>rosids</taxon>
        <taxon>fabids</taxon>
        <taxon>Fabales</taxon>
        <taxon>Fabaceae</taxon>
        <taxon>Caesalpinioideae</taxon>
        <taxon>Cassia clade</taxon>
        <taxon>Senna</taxon>
    </lineage>
</organism>
<dbReference type="PANTHER" id="PTHR12565:SF459">
    <property type="entry name" value="BHLH DOMAIN-CONTAINING PROTEIN"/>
    <property type="match status" value="1"/>
</dbReference>
<feature type="compositionally biased region" description="Polar residues" evidence="5">
    <location>
        <begin position="284"/>
        <end position="316"/>
    </location>
</feature>
<evidence type="ECO:0000313" key="7">
    <source>
        <dbReference type="EMBL" id="KAF7808983.1"/>
    </source>
</evidence>
<evidence type="ECO:0000256" key="4">
    <source>
        <dbReference type="ARBA" id="ARBA00023242"/>
    </source>
</evidence>
<dbReference type="PANTHER" id="PTHR12565">
    <property type="entry name" value="STEROL REGULATORY ELEMENT-BINDING PROTEIN"/>
    <property type="match status" value="1"/>
</dbReference>
<dbReference type="EMBL" id="JAAIUW010000011">
    <property type="protein sequence ID" value="KAF7808983.1"/>
    <property type="molecule type" value="Genomic_DNA"/>
</dbReference>
<dbReference type="SMART" id="SM00353">
    <property type="entry name" value="HLH"/>
    <property type="match status" value="1"/>
</dbReference>
<feature type="compositionally biased region" description="Polar residues" evidence="5">
    <location>
        <begin position="180"/>
        <end position="193"/>
    </location>
</feature>
<protein>
    <submittedName>
        <fullName evidence="7">Transcription factor bHLH49</fullName>
    </submittedName>
</protein>
<dbReference type="GO" id="GO:0046983">
    <property type="term" value="F:protein dimerization activity"/>
    <property type="evidence" value="ECO:0007669"/>
    <property type="project" value="InterPro"/>
</dbReference>
<dbReference type="AlphaFoldDB" id="A0A834W573"/>
<dbReference type="Gene3D" id="4.10.280.10">
    <property type="entry name" value="Helix-loop-helix DNA-binding domain"/>
    <property type="match status" value="1"/>
</dbReference>
<dbReference type="InterPro" id="IPR011598">
    <property type="entry name" value="bHLH_dom"/>
</dbReference>
<dbReference type="InterPro" id="IPR024097">
    <property type="entry name" value="bHLH_ZIP_TF"/>
</dbReference>
<dbReference type="GO" id="GO:0003700">
    <property type="term" value="F:DNA-binding transcription factor activity"/>
    <property type="evidence" value="ECO:0007669"/>
    <property type="project" value="TreeGrafter"/>
</dbReference>
<reference evidence="7" key="1">
    <citation type="submission" date="2020-09" db="EMBL/GenBank/DDBJ databases">
        <title>Genome-Enabled Discovery of Anthraquinone Biosynthesis in Senna tora.</title>
        <authorList>
            <person name="Kang S.-H."/>
            <person name="Pandey R.P."/>
            <person name="Lee C.-M."/>
            <person name="Sim J.-S."/>
            <person name="Jeong J.-T."/>
            <person name="Choi B.-S."/>
            <person name="Jung M."/>
            <person name="Ginzburg D."/>
            <person name="Zhao K."/>
            <person name="Won S.Y."/>
            <person name="Oh T.-J."/>
            <person name="Yu Y."/>
            <person name="Kim N.-H."/>
            <person name="Lee O.R."/>
            <person name="Lee T.-H."/>
            <person name="Bashyal P."/>
            <person name="Kim T.-S."/>
            <person name="Lee W.-H."/>
            <person name="Kawkins C."/>
            <person name="Kim C.-K."/>
            <person name="Kim J.S."/>
            <person name="Ahn B.O."/>
            <person name="Rhee S.Y."/>
            <person name="Sohng J.K."/>
        </authorList>
    </citation>
    <scope>NUCLEOTIDE SEQUENCE</scope>
    <source>
        <tissue evidence="7">Leaf</tissue>
    </source>
</reference>
<dbReference type="InterPro" id="IPR036638">
    <property type="entry name" value="HLH_DNA-bd_sf"/>
</dbReference>
<evidence type="ECO:0000256" key="2">
    <source>
        <dbReference type="ARBA" id="ARBA00023015"/>
    </source>
</evidence>
<dbReference type="PROSITE" id="PS50888">
    <property type="entry name" value="BHLH"/>
    <property type="match status" value="1"/>
</dbReference>
<dbReference type="Proteomes" id="UP000634136">
    <property type="component" value="Unassembled WGS sequence"/>
</dbReference>
<dbReference type="Pfam" id="PF00010">
    <property type="entry name" value="HLH"/>
    <property type="match status" value="1"/>
</dbReference>
<accession>A0A834W573</accession>
<comment type="caution">
    <text evidence="7">The sequence shown here is derived from an EMBL/GenBank/DDBJ whole genome shotgun (WGS) entry which is preliminary data.</text>
</comment>
<dbReference type="GO" id="GO:0005634">
    <property type="term" value="C:nucleus"/>
    <property type="evidence" value="ECO:0007669"/>
    <property type="project" value="UniProtKB-SubCell"/>
</dbReference>
<keyword evidence="8" id="KW-1185">Reference proteome</keyword>
<gene>
    <name evidence="7" type="ORF">G2W53_035726</name>
</gene>
<dbReference type="SUPFAM" id="SSF47459">
    <property type="entry name" value="HLH, helix-loop-helix DNA-binding domain"/>
    <property type="match status" value="1"/>
</dbReference>
<evidence type="ECO:0000256" key="1">
    <source>
        <dbReference type="ARBA" id="ARBA00004123"/>
    </source>
</evidence>
<evidence type="ECO:0000256" key="5">
    <source>
        <dbReference type="SAM" id="MobiDB-lite"/>
    </source>
</evidence>
<name>A0A834W573_9FABA</name>